<organism evidence="2 3">
    <name type="scientific">Galerina marginata (strain CBS 339.88)</name>
    <dbReference type="NCBI Taxonomy" id="685588"/>
    <lineage>
        <taxon>Eukaryota</taxon>
        <taxon>Fungi</taxon>
        <taxon>Dikarya</taxon>
        <taxon>Basidiomycota</taxon>
        <taxon>Agaricomycotina</taxon>
        <taxon>Agaricomycetes</taxon>
        <taxon>Agaricomycetidae</taxon>
        <taxon>Agaricales</taxon>
        <taxon>Agaricineae</taxon>
        <taxon>Strophariaceae</taxon>
        <taxon>Galerina</taxon>
    </lineage>
</organism>
<accession>A0A067TIX2</accession>
<proteinExistence type="predicted"/>
<sequence length="517" mass="59378">MKKRQNTSQARRRKRIPTSSQPTKAGITSLPPELLSIIFKFVHHGSPQTNEPRELIPRWMKKMDEGLKRAAKALVHREEQIDFSSPTLFPYSLAAVSPYWSEILSSHPEFWTLVVFFVDSRYTSMAQATIILKRSRKLPIHVVITRREGLRMQEYPDFHEKCQIEALVNLLRPHLPRCRTLHIDAHLSSSLPVVSKAFAGVGEVEDMLSMELVSDVYDEGEHEGDSDDDSLSSISTADLDEFEPELGSLVVDGQNFRRCVEDFESWLSDQYKLAQLTIMRYHTSRSSAGDGLYPFWSFINHLRSLFPVPCLKLHDIRFQENSLKPPHLPNFLPVQYLHLEDVNSSFIDAFFKTVLFHDLAVLRITRSSVPKRCNFSGLSLILEAVTSECDLMDTLRLWRGDNLCIDSCAGFTDEFLKHLAVKDAPHPEFGEMKAMMTCNNLQRLLLHRLSNVSIAALKNLVKQRNKSVRYNDPSWRKTTDFGPALSSLAVVHCRVEKLTAADEKWFRSRLVEFYWVN</sequence>
<evidence type="ECO:0008006" key="4">
    <source>
        <dbReference type="Google" id="ProtNLM"/>
    </source>
</evidence>
<dbReference type="InterPro" id="IPR032675">
    <property type="entry name" value="LRR_dom_sf"/>
</dbReference>
<keyword evidence="3" id="KW-1185">Reference proteome</keyword>
<name>A0A067TIX2_GALM3</name>
<feature type="region of interest" description="Disordered" evidence="1">
    <location>
        <begin position="1"/>
        <end position="28"/>
    </location>
</feature>
<dbReference type="EMBL" id="KL142369">
    <property type="protein sequence ID" value="KDR83175.1"/>
    <property type="molecule type" value="Genomic_DNA"/>
</dbReference>
<dbReference type="AlphaFoldDB" id="A0A067TIX2"/>
<evidence type="ECO:0000313" key="2">
    <source>
        <dbReference type="EMBL" id="KDR83175.1"/>
    </source>
</evidence>
<feature type="compositionally biased region" description="Basic residues" evidence="1">
    <location>
        <begin position="1"/>
        <end position="16"/>
    </location>
</feature>
<dbReference type="Gene3D" id="3.80.10.10">
    <property type="entry name" value="Ribonuclease Inhibitor"/>
    <property type="match status" value="1"/>
</dbReference>
<gene>
    <name evidence="2" type="ORF">GALMADRAFT_873593</name>
</gene>
<dbReference type="HOGENOM" id="CLU_027732_1_0_1"/>
<reference evidence="3" key="1">
    <citation type="journal article" date="2014" name="Proc. Natl. Acad. Sci. U.S.A.">
        <title>Extensive sampling of basidiomycete genomes demonstrates inadequacy of the white-rot/brown-rot paradigm for wood decay fungi.</title>
        <authorList>
            <person name="Riley R."/>
            <person name="Salamov A.A."/>
            <person name="Brown D.W."/>
            <person name="Nagy L.G."/>
            <person name="Floudas D."/>
            <person name="Held B.W."/>
            <person name="Levasseur A."/>
            <person name="Lombard V."/>
            <person name="Morin E."/>
            <person name="Otillar R."/>
            <person name="Lindquist E.A."/>
            <person name="Sun H."/>
            <person name="LaButti K.M."/>
            <person name="Schmutz J."/>
            <person name="Jabbour D."/>
            <person name="Luo H."/>
            <person name="Baker S.E."/>
            <person name="Pisabarro A.G."/>
            <person name="Walton J.D."/>
            <person name="Blanchette R.A."/>
            <person name="Henrissat B."/>
            <person name="Martin F."/>
            <person name="Cullen D."/>
            <person name="Hibbett D.S."/>
            <person name="Grigoriev I.V."/>
        </authorList>
    </citation>
    <scope>NUCLEOTIDE SEQUENCE [LARGE SCALE GENOMIC DNA]</scope>
    <source>
        <strain evidence="3">CBS 339.88</strain>
    </source>
</reference>
<evidence type="ECO:0000313" key="3">
    <source>
        <dbReference type="Proteomes" id="UP000027222"/>
    </source>
</evidence>
<protein>
    <recommendedName>
        <fullName evidence="4">F-box domain-containing protein</fullName>
    </recommendedName>
</protein>
<dbReference type="OrthoDB" id="3001771at2759"/>
<evidence type="ECO:0000256" key="1">
    <source>
        <dbReference type="SAM" id="MobiDB-lite"/>
    </source>
</evidence>
<dbReference type="Proteomes" id="UP000027222">
    <property type="component" value="Unassembled WGS sequence"/>
</dbReference>
<dbReference type="STRING" id="685588.A0A067TIX2"/>